<name>A0ABV9UE80_9ACTN</name>
<comment type="caution">
    <text evidence="1">The sequence shown here is derived from an EMBL/GenBank/DDBJ whole genome shotgun (WGS) entry which is preliminary data.</text>
</comment>
<proteinExistence type="predicted"/>
<sequence>MSAQSWKTVSTSLVVTRTVLDPQAISDALELPRAGSISEAGVGVVSQEGWWALVYSETNSPRLEQQLKSLASHIQPRAAKIRELISLGYSVHIEISGVAETGDTLFISPASQQQLAVMALPVRCTVLSVTGEPATDPLDWLD</sequence>
<evidence type="ECO:0000313" key="2">
    <source>
        <dbReference type="Proteomes" id="UP001595834"/>
    </source>
</evidence>
<organism evidence="1 2">
    <name type="scientific">Streptomyces mauvecolor</name>
    <dbReference type="NCBI Taxonomy" id="58345"/>
    <lineage>
        <taxon>Bacteria</taxon>
        <taxon>Bacillati</taxon>
        <taxon>Actinomycetota</taxon>
        <taxon>Actinomycetes</taxon>
        <taxon>Kitasatosporales</taxon>
        <taxon>Streptomycetaceae</taxon>
        <taxon>Streptomyces</taxon>
    </lineage>
</organism>
<protein>
    <submittedName>
        <fullName evidence="1">Uncharacterized protein</fullName>
    </submittedName>
</protein>
<dbReference type="Proteomes" id="UP001595834">
    <property type="component" value="Unassembled WGS sequence"/>
</dbReference>
<dbReference type="EMBL" id="JBHSIZ010000003">
    <property type="protein sequence ID" value="MFC4955452.1"/>
    <property type="molecule type" value="Genomic_DNA"/>
</dbReference>
<gene>
    <name evidence="1" type="ORF">ACFPFX_03980</name>
</gene>
<dbReference type="RefSeq" id="WP_344370658.1">
    <property type="nucleotide sequence ID" value="NZ_BAAASQ010000002.1"/>
</dbReference>
<reference evidence="2" key="1">
    <citation type="journal article" date="2019" name="Int. J. Syst. Evol. Microbiol.">
        <title>The Global Catalogue of Microorganisms (GCM) 10K type strain sequencing project: providing services to taxonomists for standard genome sequencing and annotation.</title>
        <authorList>
            <consortium name="The Broad Institute Genomics Platform"/>
            <consortium name="The Broad Institute Genome Sequencing Center for Infectious Disease"/>
            <person name="Wu L."/>
            <person name="Ma J."/>
        </authorList>
    </citation>
    <scope>NUCLEOTIDE SEQUENCE [LARGE SCALE GENOMIC DNA]</scope>
    <source>
        <strain evidence="2">CCM 7224</strain>
    </source>
</reference>
<keyword evidence="2" id="KW-1185">Reference proteome</keyword>
<evidence type="ECO:0000313" key="1">
    <source>
        <dbReference type="EMBL" id="MFC4955452.1"/>
    </source>
</evidence>
<accession>A0ABV9UE80</accession>